<evidence type="ECO:0000313" key="2">
    <source>
        <dbReference type="Proteomes" id="UP001349343"/>
    </source>
</evidence>
<proteinExistence type="predicted"/>
<dbReference type="EMBL" id="OR769222">
    <property type="protein sequence ID" value="WQJ52791.1"/>
    <property type="molecule type" value="Genomic_DNA"/>
</dbReference>
<dbReference type="Proteomes" id="UP001349343">
    <property type="component" value="Segment"/>
</dbReference>
<name>A0ABZ0Z0V8_9CAUD</name>
<sequence>MELFYFIRNILYIIEGYLKWLYDFITQKTSKRAAYRLNICNECMYNKNGICTLCGCVLKAKVRVDFMEDEDGITIDGCPQRKW</sequence>
<organism evidence="1 2">
    <name type="scientific">phage Lak_Megaphage_RVC_JS4_GC31</name>
    <dbReference type="NCBI Taxonomy" id="3109228"/>
    <lineage>
        <taxon>Viruses</taxon>
        <taxon>Duplodnaviria</taxon>
        <taxon>Heunggongvirae</taxon>
        <taxon>Uroviricota</taxon>
        <taxon>Caudoviricetes</taxon>
        <taxon>Caudoviricetes code 15 clade</taxon>
    </lineage>
</organism>
<evidence type="ECO:0000313" key="1">
    <source>
        <dbReference type="EMBL" id="WQJ52791.1"/>
    </source>
</evidence>
<protein>
    <submittedName>
        <fullName evidence="1">Uncharacterized protein</fullName>
    </submittedName>
</protein>
<reference evidence="1 2" key="1">
    <citation type="submission" date="2023-11" db="EMBL/GenBank/DDBJ databases">
        <authorList>
            <person name="Cook R."/>
            <person name="Crisci M."/>
            <person name="Pye H."/>
            <person name="Adriaenssens E."/>
            <person name="Santini J."/>
        </authorList>
    </citation>
    <scope>NUCLEOTIDE SEQUENCE [LARGE SCALE GENOMIC DNA]</scope>
    <source>
        <strain evidence="1">Lak_Megaphage_RVC_JS4_GC31</strain>
    </source>
</reference>
<accession>A0ABZ0Z0V8</accession>
<keyword evidence="2" id="KW-1185">Reference proteome</keyword>